<dbReference type="PATRIC" id="fig|46224.3.peg.1805"/>
<feature type="transmembrane region" description="Helical" evidence="8">
    <location>
        <begin position="227"/>
        <end position="247"/>
    </location>
</feature>
<evidence type="ECO:0000256" key="4">
    <source>
        <dbReference type="ARBA" id="ARBA00022692"/>
    </source>
</evidence>
<dbReference type="GO" id="GO:0005886">
    <property type="term" value="C:plasma membrane"/>
    <property type="evidence" value="ECO:0007669"/>
    <property type="project" value="UniProtKB-SubCell"/>
</dbReference>
<evidence type="ECO:0000256" key="2">
    <source>
        <dbReference type="ARBA" id="ARBA00022448"/>
    </source>
</evidence>
<dbReference type="Proteomes" id="UP000595512">
    <property type="component" value="Chromosome"/>
</dbReference>
<evidence type="ECO:0000313" key="11">
    <source>
        <dbReference type="Proteomes" id="UP000075666"/>
    </source>
</evidence>
<evidence type="ECO:0000256" key="1">
    <source>
        <dbReference type="ARBA" id="ARBA00004651"/>
    </source>
</evidence>
<keyword evidence="5" id="KW-0769">Symport</keyword>
<dbReference type="KEGG" id="hspo:JGZ69_10885"/>
<dbReference type="PANTHER" id="PTHR42865:SF7">
    <property type="entry name" value="PROTON_GLUTAMATE-ASPARTATE SYMPORTER"/>
    <property type="match status" value="1"/>
</dbReference>
<feature type="transmembrane region" description="Helical" evidence="8">
    <location>
        <begin position="43"/>
        <end position="62"/>
    </location>
</feature>
<dbReference type="PROSITE" id="PS00713">
    <property type="entry name" value="NA_DICARBOXYL_SYMP_1"/>
    <property type="match status" value="1"/>
</dbReference>
<keyword evidence="7 8" id="KW-0472">Membrane</keyword>
<comment type="subcellular location">
    <subcellularLocation>
        <location evidence="1">Cell membrane</location>
        <topology evidence="1">Multi-pass membrane protein</topology>
    </subcellularLocation>
</comment>
<keyword evidence="2" id="KW-0813">Transport</keyword>
<sequence>MAIWRWYARKSFILKITVGFLLGIIIGAIFGPSADVLSPFGDLFLRLLKMIVVPLIFLTLIVSVNNSSPKELGRIGGKIFPYYLISTAIAVGLGLVIAKLINPGLGLQMPKNATMEVPEAPSIIDIILQIVPSNIIDSMAKGDILSIVFVALIIGFSISFIRHSKDPKMNEWGNLLMKFTEAGSEVTFRILNGILQYAPIGVLGITATSIGNQGMDTLQSLAKYVGASYLGVAIQMLIVFPLILFLFKVPIIKFFLHTREAIMTAFVTCSSLGTLPVTIKCALKAGISDRVANFTLPIGATVNMNGSAIHFGVGVVLAAEIVGYDLSVGAIIGIILTGTLAAVGTAGVPGAGLIGMSIVFTQAGLPIEIVGLTAGVNVITDMVFTMCNVTGDIVGAAIVDKNEQRVKGEIGRTLEKENRSAAEL</sequence>
<dbReference type="InterPro" id="IPR018107">
    <property type="entry name" value="Na-dicarboxylate_symporter_CS"/>
</dbReference>
<dbReference type="PRINTS" id="PR00173">
    <property type="entry name" value="EDTRNSPORT"/>
</dbReference>
<reference evidence="9 11" key="1">
    <citation type="submission" date="2016-01" db="EMBL/GenBank/DDBJ databases">
        <title>Genome Sequences of Twelve Sporeforming Bacillus Species Isolated from Foods.</title>
        <authorList>
            <person name="Berendsen E.M."/>
            <person name="Wells-Bennik M.H."/>
            <person name="Krawcyk A.O."/>
            <person name="De Jong A."/>
            <person name="Holsappel S."/>
            <person name="Eijlander R.T."/>
            <person name="Kuipers O.P."/>
        </authorList>
    </citation>
    <scope>NUCLEOTIDE SEQUENCE [LARGE SCALE GENOMIC DNA]</scope>
    <source>
        <strain evidence="9 11">B4102</strain>
    </source>
</reference>
<organism evidence="9 11">
    <name type="scientific">Heyndrickxia sporothermodurans</name>
    <dbReference type="NCBI Taxonomy" id="46224"/>
    <lineage>
        <taxon>Bacteria</taxon>
        <taxon>Bacillati</taxon>
        <taxon>Bacillota</taxon>
        <taxon>Bacilli</taxon>
        <taxon>Bacillales</taxon>
        <taxon>Bacillaceae</taxon>
        <taxon>Heyndrickxia</taxon>
    </lineage>
</organism>
<name>A0A150LAP9_9BACI</name>
<keyword evidence="3" id="KW-1003">Cell membrane</keyword>
<dbReference type="InterPro" id="IPR036458">
    <property type="entry name" value="Na:dicarbo_symporter_sf"/>
</dbReference>
<dbReference type="Gene3D" id="1.10.3860.10">
    <property type="entry name" value="Sodium:dicarboxylate symporter"/>
    <property type="match status" value="1"/>
</dbReference>
<evidence type="ECO:0000256" key="5">
    <source>
        <dbReference type="ARBA" id="ARBA00022847"/>
    </source>
</evidence>
<evidence type="ECO:0000256" key="8">
    <source>
        <dbReference type="SAM" id="Phobius"/>
    </source>
</evidence>
<feature type="transmembrane region" description="Helical" evidence="8">
    <location>
        <begin position="186"/>
        <end position="207"/>
    </location>
</feature>
<dbReference type="Proteomes" id="UP000075666">
    <property type="component" value="Unassembled WGS sequence"/>
</dbReference>
<evidence type="ECO:0000313" key="10">
    <source>
        <dbReference type="EMBL" id="QQX27207.1"/>
    </source>
</evidence>
<dbReference type="Pfam" id="PF00375">
    <property type="entry name" value="SDF"/>
    <property type="match status" value="1"/>
</dbReference>
<dbReference type="SUPFAM" id="SSF118215">
    <property type="entry name" value="Proton glutamate symport protein"/>
    <property type="match status" value="1"/>
</dbReference>
<keyword evidence="6 8" id="KW-1133">Transmembrane helix</keyword>
<feature type="transmembrane region" description="Helical" evidence="8">
    <location>
        <begin position="144"/>
        <end position="161"/>
    </location>
</feature>
<dbReference type="PANTHER" id="PTHR42865">
    <property type="entry name" value="PROTON/GLUTAMATE-ASPARTATE SYMPORTER"/>
    <property type="match status" value="1"/>
</dbReference>
<proteinExistence type="predicted"/>
<keyword evidence="11" id="KW-1185">Reference proteome</keyword>
<dbReference type="AlphaFoldDB" id="A0A150LAP9"/>
<keyword evidence="4 8" id="KW-0812">Transmembrane</keyword>
<dbReference type="STRING" id="46224.B4102_2603"/>
<dbReference type="InterPro" id="IPR001991">
    <property type="entry name" value="Na-dicarboxylate_symporter"/>
</dbReference>
<feature type="transmembrane region" description="Helical" evidence="8">
    <location>
        <begin position="12"/>
        <end position="31"/>
    </location>
</feature>
<dbReference type="GO" id="GO:0046942">
    <property type="term" value="P:carboxylic acid transport"/>
    <property type="evidence" value="ECO:0007669"/>
    <property type="project" value="UniProtKB-ARBA"/>
</dbReference>
<reference evidence="10 12" key="2">
    <citation type="submission" date="2020-12" db="EMBL/GenBank/DDBJ databases">
        <title>Taxonomic evaluation of the Bacillus sporothermodurans group of bacteria based on whole genome sequences.</title>
        <authorList>
            <person name="Fiedler G."/>
            <person name="Herbstmann A.-D."/>
            <person name="Doll E."/>
            <person name="Wenning M."/>
            <person name="Brinks E."/>
            <person name="Kabisch J."/>
            <person name="Breitenwieser F."/>
            <person name="Lappann M."/>
            <person name="Boehnlein C."/>
            <person name="Franz C."/>
        </authorList>
    </citation>
    <scope>NUCLEOTIDE SEQUENCE [LARGE SCALE GENOMIC DNA]</scope>
    <source>
        <strain evidence="10 12">DSM 10599</strain>
    </source>
</reference>
<feature type="transmembrane region" description="Helical" evidence="8">
    <location>
        <begin position="82"/>
        <end position="101"/>
    </location>
</feature>
<accession>A0A150LAP9</accession>
<evidence type="ECO:0000256" key="7">
    <source>
        <dbReference type="ARBA" id="ARBA00023136"/>
    </source>
</evidence>
<protein>
    <submittedName>
        <fullName evidence="10">Dicarboxylate/amino acid:cation symporter</fullName>
    </submittedName>
</protein>
<evidence type="ECO:0000313" key="12">
    <source>
        <dbReference type="Proteomes" id="UP000595512"/>
    </source>
</evidence>
<dbReference type="GeneID" id="62500597"/>
<gene>
    <name evidence="9" type="ORF">B4102_2603</name>
    <name evidence="10" type="ORF">JGZ69_10885</name>
</gene>
<dbReference type="GO" id="GO:0015293">
    <property type="term" value="F:symporter activity"/>
    <property type="evidence" value="ECO:0007669"/>
    <property type="project" value="UniProtKB-KW"/>
</dbReference>
<dbReference type="EMBL" id="CP066701">
    <property type="protein sequence ID" value="QQX27207.1"/>
    <property type="molecule type" value="Genomic_DNA"/>
</dbReference>
<evidence type="ECO:0000256" key="6">
    <source>
        <dbReference type="ARBA" id="ARBA00022989"/>
    </source>
</evidence>
<dbReference type="EMBL" id="LQYN01000026">
    <property type="protein sequence ID" value="KYD09076.1"/>
    <property type="molecule type" value="Genomic_DNA"/>
</dbReference>
<evidence type="ECO:0000256" key="3">
    <source>
        <dbReference type="ARBA" id="ARBA00022475"/>
    </source>
</evidence>
<evidence type="ECO:0000313" key="9">
    <source>
        <dbReference type="EMBL" id="KYD09076.1"/>
    </source>
</evidence>
<dbReference type="RefSeq" id="WP_201030049.1">
    <property type="nucleotide sequence ID" value="NZ_CP066701.1"/>
</dbReference>